<dbReference type="SUPFAM" id="SSF53850">
    <property type="entry name" value="Periplasmic binding protein-like II"/>
    <property type="match status" value="1"/>
</dbReference>
<dbReference type="PANTHER" id="PTHR30290:SF64">
    <property type="entry name" value="ABC TRANSPORTER PERIPLASMIC BINDING PROTEIN"/>
    <property type="match status" value="1"/>
</dbReference>
<dbReference type="GO" id="GO:0043190">
    <property type="term" value="C:ATP-binding cassette (ABC) transporter complex"/>
    <property type="evidence" value="ECO:0007669"/>
    <property type="project" value="InterPro"/>
</dbReference>
<evidence type="ECO:0000313" key="4">
    <source>
        <dbReference type="Proteomes" id="UP000278006"/>
    </source>
</evidence>
<dbReference type="PANTHER" id="PTHR30290">
    <property type="entry name" value="PERIPLASMIC BINDING COMPONENT OF ABC TRANSPORTER"/>
    <property type="match status" value="1"/>
</dbReference>
<name>A0A3M6QU99_9BURK</name>
<dbReference type="GO" id="GO:1904680">
    <property type="term" value="F:peptide transmembrane transporter activity"/>
    <property type="evidence" value="ECO:0007669"/>
    <property type="project" value="TreeGrafter"/>
</dbReference>
<dbReference type="Gene3D" id="3.40.190.10">
    <property type="entry name" value="Periplasmic binding protein-like II"/>
    <property type="match status" value="1"/>
</dbReference>
<dbReference type="Proteomes" id="UP000278006">
    <property type="component" value="Unassembled WGS sequence"/>
</dbReference>
<dbReference type="GO" id="GO:0030288">
    <property type="term" value="C:outer membrane-bounded periplasmic space"/>
    <property type="evidence" value="ECO:0007669"/>
    <property type="project" value="TreeGrafter"/>
</dbReference>
<organism evidence="3 4">
    <name type="scientific">Corticibacter populi</name>
    <dbReference type="NCBI Taxonomy" id="1550736"/>
    <lineage>
        <taxon>Bacteria</taxon>
        <taxon>Pseudomonadati</taxon>
        <taxon>Pseudomonadota</taxon>
        <taxon>Betaproteobacteria</taxon>
        <taxon>Burkholderiales</taxon>
        <taxon>Comamonadaceae</taxon>
        <taxon>Corticibacter</taxon>
    </lineage>
</organism>
<dbReference type="GO" id="GO:0015833">
    <property type="term" value="P:peptide transport"/>
    <property type="evidence" value="ECO:0007669"/>
    <property type="project" value="TreeGrafter"/>
</dbReference>
<dbReference type="OrthoDB" id="9803988at2"/>
<dbReference type="Pfam" id="PF00496">
    <property type="entry name" value="SBP_bac_5"/>
    <property type="match status" value="1"/>
</dbReference>
<feature type="domain" description="Solute-binding protein family 5" evidence="2">
    <location>
        <begin position="103"/>
        <end position="508"/>
    </location>
</feature>
<comment type="caution">
    <text evidence="3">The sequence shown here is derived from an EMBL/GenBank/DDBJ whole genome shotgun (WGS) entry which is preliminary data.</text>
</comment>
<dbReference type="CDD" id="cd08497">
    <property type="entry name" value="MbnE-like"/>
    <property type="match status" value="1"/>
</dbReference>
<evidence type="ECO:0000259" key="2">
    <source>
        <dbReference type="Pfam" id="PF00496"/>
    </source>
</evidence>
<dbReference type="AlphaFoldDB" id="A0A3M6QU99"/>
<dbReference type="GO" id="GO:0042884">
    <property type="term" value="P:microcin transport"/>
    <property type="evidence" value="ECO:0007669"/>
    <property type="project" value="TreeGrafter"/>
</dbReference>
<protein>
    <submittedName>
        <fullName evidence="3">ABC transporter substrate-binding protein</fullName>
    </submittedName>
</protein>
<evidence type="ECO:0000313" key="3">
    <source>
        <dbReference type="EMBL" id="RMX06052.1"/>
    </source>
</evidence>
<sequence length="606" mass="67896">MGFLLHALPWAHAELASDAAGPSHALALLGAPRYAADFSHFDYVNPDAPKGGTLVLPNLDPAVTYFDKLNPFSLRGVAAPGMLNLVFETLLLPSADEHNVSYGLLAESVQAAADGRSVRFTLHAAARFSNGDAVTAEDVRYALETLKGPQASPVYQSYFAEISHAEVIDRRTVRLHFTRPGVDLVYRAGTLPVFSRRWGEAAFERDNVALTPPIASGPYVVTSADKDRGRVVYQRNADYWGAQLPVRRGTYNFDRVVVKLYKDYVTMLEAVKAGEVDVNVGGPSTYWARMYFGRRVDAGQLLRREFEHHNPVGIKAFAFNLRKPKFQDRRVRQALALAYDFDWLNRMVYYGLYRRQHSYFPGGQWGAGADAPTSQELALLEPWRAQLPVEVFEPIADTAPVDLHERLVQAQALLNEAGWHYRDGALRNAQGEPFEIEFFINTRVPIVYLDAYMRAIAKLGFVVRQRQMDNIVQQHRRQRFDFDVLEWNTAGTFIPGAELRNQFSSAAADNPGAQNLPGIASPVVDALVEQILAAGTAPQRQAATRALDRVLRAESTVVLQHSAPTHRVAYDHRLAQPQQLPRYYAAYDWILQTWWEHPQAQAQAAQ</sequence>
<gene>
    <name evidence="3" type="ORF">D8I35_11905</name>
</gene>
<dbReference type="EMBL" id="RDQO01000003">
    <property type="protein sequence ID" value="RMX06052.1"/>
    <property type="molecule type" value="Genomic_DNA"/>
</dbReference>
<accession>A0A3M6QU99</accession>
<keyword evidence="4" id="KW-1185">Reference proteome</keyword>
<dbReference type="InterPro" id="IPR039424">
    <property type="entry name" value="SBP_5"/>
</dbReference>
<evidence type="ECO:0000256" key="1">
    <source>
        <dbReference type="ARBA" id="ARBA00022729"/>
    </source>
</evidence>
<reference evidence="3 4" key="1">
    <citation type="submission" date="2018-10" db="EMBL/GenBank/DDBJ databases">
        <title>Draft genome of Cortibacter populi DSM10536.</title>
        <authorList>
            <person name="Bernier A.-M."/>
            <person name="Bernard K."/>
        </authorList>
    </citation>
    <scope>NUCLEOTIDE SEQUENCE [LARGE SCALE GENOMIC DNA]</scope>
    <source>
        <strain evidence="3 4">DSM 105136</strain>
    </source>
</reference>
<dbReference type="Gene3D" id="3.10.105.10">
    <property type="entry name" value="Dipeptide-binding Protein, Domain 3"/>
    <property type="match status" value="1"/>
</dbReference>
<dbReference type="InterPro" id="IPR000914">
    <property type="entry name" value="SBP_5_dom"/>
</dbReference>
<keyword evidence="1" id="KW-0732">Signal</keyword>
<dbReference type="InterPro" id="IPR030678">
    <property type="entry name" value="Peptide/Ni-bd"/>
</dbReference>
<dbReference type="PIRSF" id="PIRSF002741">
    <property type="entry name" value="MppA"/>
    <property type="match status" value="1"/>
</dbReference>
<proteinExistence type="predicted"/>